<dbReference type="EMBL" id="KQ087185">
    <property type="protein sequence ID" value="KLT44636.1"/>
    <property type="molecule type" value="Genomic_DNA"/>
</dbReference>
<dbReference type="AlphaFoldDB" id="A0A0J0XU62"/>
<name>A0A0J0XU62_9TREE</name>
<organism evidence="1 2">
    <name type="scientific">Cutaneotrichosporon oleaginosum</name>
    <dbReference type="NCBI Taxonomy" id="879819"/>
    <lineage>
        <taxon>Eukaryota</taxon>
        <taxon>Fungi</taxon>
        <taxon>Dikarya</taxon>
        <taxon>Basidiomycota</taxon>
        <taxon>Agaricomycotina</taxon>
        <taxon>Tremellomycetes</taxon>
        <taxon>Trichosporonales</taxon>
        <taxon>Trichosporonaceae</taxon>
        <taxon>Cutaneotrichosporon</taxon>
    </lineage>
</organism>
<proteinExistence type="predicted"/>
<dbReference type="RefSeq" id="XP_018281127.1">
    <property type="nucleotide sequence ID" value="XM_018425174.1"/>
</dbReference>
<evidence type="ECO:0008006" key="3">
    <source>
        <dbReference type="Google" id="ProtNLM"/>
    </source>
</evidence>
<gene>
    <name evidence="1" type="ORF">CC85DRAFT_300187</name>
</gene>
<dbReference type="GeneID" id="28985777"/>
<dbReference type="Proteomes" id="UP000053611">
    <property type="component" value="Unassembled WGS sequence"/>
</dbReference>
<sequence>MLDHSAYPDILDAIFAYADLCALLALRAASRSFRDRVDAVLAQHLVFRDNSISPVHSKGWHPAFICLASQVPLGHLDHFLDRLQLVAAHTLTLDIDARPDFTAYPALVSGDLRFPALRTLRLRPTSPEYHLNALPLSQSADTVIVRTPWPPHPSLGFPISEPASLVSSVRRLVYNVDASQPFFPLLLQRALTTNELEELVVIFLSPASPIIDGRDRALLRTMITTALEAAAPDPDLDERRPVRTTFVNIAQMPADCIPIPSSEFDDYVTVDVDGVLAPGFGMRLPPLDFRTWKRDEPNGFHPLERYVRATLGPELGMELYDRVQFCTMAEYRASVGPEAFAAQVEWTER</sequence>
<protein>
    <recommendedName>
        <fullName evidence="3">F-box domain-containing protein</fullName>
    </recommendedName>
</protein>
<accession>A0A0J0XU62</accession>
<evidence type="ECO:0000313" key="1">
    <source>
        <dbReference type="EMBL" id="KLT44636.1"/>
    </source>
</evidence>
<evidence type="ECO:0000313" key="2">
    <source>
        <dbReference type="Proteomes" id="UP000053611"/>
    </source>
</evidence>
<reference evidence="1 2" key="1">
    <citation type="submission" date="2015-03" db="EMBL/GenBank/DDBJ databases">
        <title>Genomics and transcriptomics of the oil-accumulating basidiomycete yeast T. oleaginosus allow insights into substrate utilization and the diverse evolutionary trajectories of mating systems in fungi.</title>
        <authorList>
            <consortium name="DOE Joint Genome Institute"/>
            <person name="Kourist R."/>
            <person name="Kracht O."/>
            <person name="Bracharz F."/>
            <person name="Lipzen A."/>
            <person name="Nolan M."/>
            <person name="Ohm R."/>
            <person name="Grigoriev I."/>
            <person name="Sun S."/>
            <person name="Heitman J."/>
            <person name="Bruck T."/>
            <person name="Nowrousian M."/>
        </authorList>
    </citation>
    <scope>NUCLEOTIDE SEQUENCE [LARGE SCALE GENOMIC DNA]</scope>
    <source>
        <strain evidence="1 2">IBC0246</strain>
    </source>
</reference>
<keyword evidence="2" id="KW-1185">Reference proteome</keyword>